<proteinExistence type="predicted"/>
<comment type="caution">
    <text evidence="2">The sequence shown here is derived from an EMBL/GenBank/DDBJ whole genome shotgun (WGS) entry which is preliminary data.</text>
</comment>
<organism evidence="2 3">
    <name type="scientific">Aeromonas salmonicida subsp. salmonicida 01-B526</name>
    <dbReference type="NCBI Taxonomy" id="1076135"/>
    <lineage>
        <taxon>Bacteria</taxon>
        <taxon>Pseudomonadati</taxon>
        <taxon>Pseudomonadota</taxon>
        <taxon>Gammaproteobacteria</taxon>
        <taxon>Aeromonadales</taxon>
        <taxon>Aeromonadaceae</taxon>
        <taxon>Aeromonas</taxon>
    </lineage>
</organism>
<name>A0ABP2MX43_AERSS</name>
<protein>
    <submittedName>
        <fullName evidence="2">Methyl-accepting chemotaxis protein</fullName>
    </submittedName>
</protein>
<dbReference type="Proteomes" id="UP000006428">
    <property type="component" value="Unassembled WGS sequence"/>
</dbReference>
<keyword evidence="3" id="KW-1185">Reference proteome</keyword>
<sequence>MTNIRDIAQESSLMAEENAKSSHGLTEQAKLLHQAVAKYRV</sequence>
<gene>
    <name evidence="2" type="ORF">IYQ_17014</name>
</gene>
<reference evidence="2 3" key="1">
    <citation type="journal article" date="2012" name="Front. Microbiol.">
        <title>Draft Genome Sequence of the Virulent Strain 01-B526 of the Fish Pathogen Aeromonas salmonicida.</title>
        <authorList>
            <person name="Charette S.J."/>
            <person name="Brochu F."/>
            <person name="Boyle B."/>
            <person name="Filion G."/>
            <person name="Tanaka K.H."/>
            <person name="Derome N."/>
        </authorList>
    </citation>
    <scope>NUCLEOTIDE SEQUENCE [LARGE SCALE GENOMIC DNA]</scope>
    <source>
        <strain evidence="2 3">01-B526</strain>
    </source>
</reference>
<evidence type="ECO:0000313" key="3">
    <source>
        <dbReference type="Proteomes" id="UP000006428"/>
    </source>
</evidence>
<accession>A0ABP2MX43</accession>
<evidence type="ECO:0000256" key="1">
    <source>
        <dbReference type="SAM" id="MobiDB-lite"/>
    </source>
</evidence>
<evidence type="ECO:0000313" key="2">
    <source>
        <dbReference type="EMBL" id="EHI51273.1"/>
    </source>
</evidence>
<dbReference type="EMBL" id="AGVO01000061">
    <property type="protein sequence ID" value="EHI51273.1"/>
    <property type="molecule type" value="Genomic_DNA"/>
</dbReference>
<feature type="region of interest" description="Disordered" evidence="1">
    <location>
        <begin position="1"/>
        <end position="26"/>
    </location>
</feature>
<dbReference type="RefSeq" id="WP_005318366.1">
    <property type="nucleotide sequence ID" value="NZ_AGVO01000061.1"/>
</dbReference>